<keyword evidence="2" id="KW-1185">Reference proteome</keyword>
<proteinExistence type="predicted"/>
<evidence type="ECO:0000313" key="1">
    <source>
        <dbReference type="EMBL" id="QQZ09347.1"/>
    </source>
</evidence>
<gene>
    <name evidence="1" type="ORF">I5776_20710</name>
</gene>
<reference evidence="1 2" key="1">
    <citation type="submission" date="2020-11" db="EMBL/GenBank/DDBJ databases">
        <title>Taxonomic evaluation of the Bacillus sporothermodurans group of bacteria based on whole genome sequences.</title>
        <authorList>
            <person name="Fiedler G."/>
            <person name="Herbstmann A.-D."/>
            <person name="Doll E."/>
            <person name="Wenning M."/>
            <person name="Brinks E."/>
            <person name="Kabisch J."/>
            <person name="Breitenwieser F."/>
            <person name="Lappann M."/>
            <person name="Boehnlein C."/>
            <person name="Franz C."/>
        </authorList>
    </citation>
    <scope>NUCLEOTIDE SEQUENCE [LARGE SCALE GENOMIC DNA]</scope>
    <source>
        <strain evidence="1 2">JCM 19841</strain>
    </source>
</reference>
<accession>A0ABX7E1D7</accession>
<evidence type="ECO:0000313" key="2">
    <source>
        <dbReference type="Proteomes" id="UP000595691"/>
    </source>
</evidence>
<protein>
    <recommendedName>
        <fullName evidence="3">Plasmid segregation centromere-binding protein ParR</fullName>
    </recommendedName>
</protein>
<dbReference type="Proteomes" id="UP000595691">
    <property type="component" value="Chromosome"/>
</dbReference>
<evidence type="ECO:0008006" key="3">
    <source>
        <dbReference type="Google" id="ProtNLM"/>
    </source>
</evidence>
<dbReference type="EMBL" id="CP065425">
    <property type="protein sequence ID" value="QQZ09347.1"/>
    <property type="molecule type" value="Genomic_DNA"/>
</dbReference>
<dbReference type="RefSeq" id="WP_202778360.1">
    <property type="nucleotide sequence ID" value="NZ_CP065425.1"/>
</dbReference>
<name>A0ABX7E1D7_9BACI</name>
<organism evidence="1 2">
    <name type="scientific">Heyndrickxia vini</name>
    <dbReference type="NCBI Taxonomy" id="1476025"/>
    <lineage>
        <taxon>Bacteria</taxon>
        <taxon>Bacillati</taxon>
        <taxon>Bacillota</taxon>
        <taxon>Bacilli</taxon>
        <taxon>Bacillales</taxon>
        <taxon>Bacillaceae</taxon>
        <taxon>Heyndrickxia</taxon>
    </lineage>
</organism>
<sequence>MKDIQMKRGQPITFRLPSDTPDHILRHLELMKETERRNFSSKIAELVLAGVGQSLSKHQETLTIPLPKGLNKAQRSWLKHEQSQALLGSIVYQLLTDPVKTASLIASVNQGSVEEVTNPFYIEESPIPDDMEINAEIKHESRKSDSLAPNLEDDLDNFDWQNAKQETAYTRENEQQEESEDIQDLLGDFLAQMNK</sequence>